<feature type="transmembrane region" description="Helical" evidence="3">
    <location>
        <begin position="116"/>
        <end position="132"/>
    </location>
</feature>
<evidence type="ECO:0000313" key="4">
    <source>
        <dbReference type="EMBL" id="MFC3885068.1"/>
    </source>
</evidence>
<gene>
    <name evidence="4" type="ORF">ACFOU2_16975</name>
</gene>
<accession>A0ABV8B4F9</accession>
<feature type="compositionally biased region" description="Basic and acidic residues" evidence="2">
    <location>
        <begin position="37"/>
        <end position="50"/>
    </location>
</feature>
<feature type="transmembrane region" description="Helical" evidence="3">
    <location>
        <begin position="82"/>
        <end position="104"/>
    </location>
</feature>
<feature type="transmembrane region" description="Helical" evidence="3">
    <location>
        <begin position="144"/>
        <end position="163"/>
    </location>
</feature>
<dbReference type="Proteomes" id="UP001595752">
    <property type="component" value="Unassembled WGS sequence"/>
</dbReference>
<evidence type="ECO:0000256" key="3">
    <source>
        <dbReference type="SAM" id="Phobius"/>
    </source>
</evidence>
<dbReference type="CDD" id="cd14686">
    <property type="entry name" value="bZIP"/>
    <property type="match status" value="1"/>
</dbReference>
<feature type="region of interest" description="Disordered" evidence="2">
    <location>
        <begin position="37"/>
        <end position="66"/>
    </location>
</feature>
<dbReference type="InterPro" id="IPR019286">
    <property type="entry name" value="DUF2339_TM"/>
</dbReference>
<name>A0ABV8B4F9_9BACI</name>
<feature type="coiled-coil region" evidence="1">
    <location>
        <begin position="4"/>
        <end position="31"/>
    </location>
</feature>
<dbReference type="EMBL" id="JBHRZT010000068">
    <property type="protein sequence ID" value="MFC3885068.1"/>
    <property type="molecule type" value="Genomic_DNA"/>
</dbReference>
<feature type="transmembrane region" description="Helical" evidence="3">
    <location>
        <begin position="400"/>
        <end position="416"/>
    </location>
</feature>
<feature type="transmembrane region" description="Helical" evidence="3">
    <location>
        <begin position="486"/>
        <end position="505"/>
    </location>
</feature>
<feature type="transmembrane region" description="Helical" evidence="3">
    <location>
        <begin position="169"/>
        <end position="190"/>
    </location>
</feature>
<feature type="transmembrane region" description="Helical" evidence="3">
    <location>
        <begin position="219"/>
        <end position="239"/>
    </location>
</feature>
<keyword evidence="3" id="KW-0472">Membrane</keyword>
<feature type="transmembrane region" description="Helical" evidence="3">
    <location>
        <begin position="320"/>
        <end position="337"/>
    </location>
</feature>
<feature type="transmembrane region" description="Helical" evidence="3">
    <location>
        <begin position="271"/>
        <end position="289"/>
    </location>
</feature>
<dbReference type="Pfam" id="PF10101">
    <property type="entry name" value="DUF2339"/>
    <property type="match status" value="1"/>
</dbReference>
<reference evidence="5" key="1">
    <citation type="journal article" date="2019" name="Int. J. Syst. Evol. Microbiol.">
        <title>The Global Catalogue of Microorganisms (GCM) 10K type strain sequencing project: providing services to taxonomists for standard genome sequencing and annotation.</title>
        <authorList>
            <consortium name="The Broad Institute Genomics Platform"/>
            <consortium name="The Broad Institute Genome Sequencing Center for Infectious Disease"/>
            <person name="Wu L."/>
            <person name="Ma J."/>
        </authorList>
    </citation>
    <scope>NUCLEOTIDE SEQUENCE [LARGE SCALE GENOMIC DNA]</scope>
    <source>
        <strain evidence="5">CCUG 61889</strain>
    </source>
</reference>
<proteinExistence type="predicted"/>
<keyword evidence="1" id="KW-0175">Coiled coil</keyword>
<comment type="caution">
    <text evidence="4">The sequence shown here is derived from an EMBL/GenBank/DDBJ whole genome shotgun (WGS) entry which is preliminary data.</text>
</comment>
<dbReference type="PANTHER" id="PTHR38434">
    <property type="entry name" value="BLL2549 PROTEIN"/>
    <property type="match status" value="1"/>
</dbReference>
<sequence length="561" mass="63639">MLNKDQLEERVQSLEREVDELKTRIHQLENKMYFGDERPFPQKIKPDTQAKKPITNRSKEKVQSAPLQQKKVNRSSTDWEKALFQVWMPRLFIFVFIMGVLWAFKAASDYGLINETAKIAFGFVASGLLLYFGRKQMKQDRAKLGYVLLGGSIPLLMLTTFAMHSLYGMVGPAAAFVLNAVWIALGLTLTKNYQSEVLGMISMVGGVLVPFLIESETPNPYVFLGYETVLYLLFLSLSIRFHYMMIYYGSSILLNAALYVFYSFAGSFDPGSSVAIPIIIQYVFLLYYFVKAKTRVASQANTLLTSLFVTYVWVNGTFTDGGITLFLVSFIFIYAVFSYMRRSEPEKAAMFDIHLIVLIAFFIIHTVDERLITSLLLIQGAAAYYSSLKYPSLLKKIISLFIYIMAGFTVLFKGVIDEVISIETFDWIVLLVTFAAGAKLMRKHEKIKHERFMTISSAVFAVLTLIFTTQFTMACVHDMNDNSQRLILTFVWMVMSIASIAAGVLKESTQAKYIGVSLLILTLLKLALLDIPYIPLFIRAILFIALGFVGLIVSRIFYRKK</sequence>
<protein>
    <submittedName>
        <fullName evidence="4">DUF2339 domain-containing protein</fullName>
    </submittedName>
</protein>
<feature type="transmembrane region" description="Helical" evidence="3">
    <location>
        <begin position="349"/>
        <end position="365"/>
    </location>
</feature>
<evidence type="ECO:0000313" key="5">
    <source>
        <dbReference type="Proteomes" id="UP001595752"/>
    </source>
</evidence>
<feature type="transmembrane region" description="Helical" evidence="3">
    <location>
        <begin position="246"/>
        <end position="265"/>
    </location>
</feature>
<dbReference type="RefSeq" id="WP_377917128.1">
    <property type="nucleotide sequence ID" value="NZ_JBHRZT010000068.1"/>
</dbReference>
<keyword evidence="3" id="KW-0812">Transmembrane</keyword>
<evidence type="ECO:0000256" key="2">
    <source>
        <dbReference type="SAM" id="MobiDB-lite"/>
    </source>
</evidence>
<keyword evidence="5" id="KW-1185">Reference proteome</keyword>
<feature type="transmembrane region" description="Helical" evidence="3">
    <location>
        <begin position="197"/>
        <end position="213"/>
    </location>
</feature>
<feature type="transmembrane region" description="Helical" evidence="3">
    <location>
        <begin position="452"/>
        <end position="474"/>
    </location>
</feature>
<evidence type="ECO:0000256" key="1">
    <source>
        <dbReference type="SAM" id="Coils"/>
    </source>
</evidence>
<dbReference type="PANTHER" id="PTHR38434:SF1">
    <property type="entry name" value="BLL2549 PROTEIN"/>
    <property type="match status" value="1"/>
</dbReference>
<feature type="transmembrane region" description="Helical" evidence="3">
    <location>
        <begin position="422"/>
        <end position="440"/>
    </location>
</feature>
<feature type="transmembrane region" description="Helical" evidence="3">
    <location>
        <begin position="537"/>
        <end position="558"/>
    </location>
</feature>
<keyword evidence="3" id="KW-1133">Transmembrane helix</keyword>
<feature type="transmembrane region" description="Helical" evidence="3">
    <location>
        <begin position="512"/>
        <end position="531"/>
    </location>
</feature>
<organism evidence="4 5">
    <name type="scientific">Bacillus songklensis</name>
    <dbReference type="NCBI Taxonomy" id="1069116"/>
    <lineage>
        <taxon>Bacteria</taxon>
        <taxon>Bacillati</taxon>
        <taxon>Bacillota</taxon>
        <taxon>Bacilli</taxon>
        <taxon>Bacillales</taxon>
        <taxon>Bacillaceae</taxon>
        <taxon>Bacillus</taxon>
    </lineage>
</organism>